<dbReference type="PANTHER" id="PTHR34201">
    <property type="entry name" value="GLYCINE-RICH PROTEIN"/>
    <property type="match status" value="1"/>
</dbReference>
<evidence type="ECO:0000313" key="2">
    <source>
        <dbReference type="EMBL" id="KAK9116215.1"/>
    </source>
</evidence>
<reference evidence="2 3" key="1">
    <citation type="submission" date="2024-01" db="EMBL/GenBank/DDBJ databases">
        <title>Genome assemblies of Stephania.</title>
        <authorList>
            <person name="Yang L."/>
        </authorList>
    </citation>
    <scope>NUCLEOTIDE SEQUENCE [LARGE SCALE GENOMIC DNA]</scope>
    <source>
        <strain evidence="2">QJT</strain>
        <tissue evidence="2">Leaf</tissue>
    </source>
</reference>
<evidence type="ECO:0000313" key="3">
    <source>
        <dbReference type="Proteomes" id="UP001417504"/>
    </source>
</evidence>
<feature type="region of interest" description="Disordered" evidence="1">
    <location>
        <begin position="1"/>
        <end position="34"/>
    </location>
</feature>
<evidence type="ECO:0008006" key="4">
    <source>
        <dbReference type="Google" id="ProtNLM"/>
    </source>
</evidence>
<gene>
    <name evidence="2" type="ORF">Sjap_015162</name>
</gene>
<dbReference type="PANTHER" id="PTHR34201:SF6">
    <property type="entry name" value="GLYCINE-RICH PROTEIN"/>
    <property type="match status" value="1"/>
</dbReference>
<organism evidence="2 3">
    <name type="scientific">Stephania japonica</name>
    <dbReference type="NCBI Taxonomy" id="461633"/>
    <lineage>
        <taxon>Eukaryota</taxon>
        <taxon>Viridiplantae</taxon>
        <taxon>Streptophyta</taxon>
        <taxon>Embryophyta</taxon>
        <taxon>Tracheophyta</taxon>
        <taxon>Spermatophyta</taxon>
        <taxon>Magnoliopsida</taxon>
        <taxon>Ranunculales</taxon>
        <taxon>Menispermaceae</taxon>
        <taxon>Menispermoideae</taxon>
        <taxon>Cissampelideae</taxon>
        <taxon>Stephania</taxon>
    </lineage>
</organism>
<dbReference type="AlphaFoldDB" id="A0AAP0NSL5"/>
<feature type="compositionally biased region" description="Basic and acidic residues" evidence="1">
    <location>
        <begin position="8"/>
        <end position="22"/>
    </location>
</feature>
<name>A0AAP0NSL5_9MAGN</name>
<sequence length="139" mass="14556">MNTILGRSTKDNANKPFWEAKNKTKKRKSKGREEEGFSVAEFVEESRKRAEEAGFRGPGGGIGGGCGVGIGVGVVGGVGYGGSGWTGLDFVFGVGVGCGVGVGFGFGFGFGRGLGFPWDYFVSQRKTSGRTNGSFFKFD</sequence>
<evidence type="ECO:0000256" key="1">
    <source>
        <dbReference type="SAM" id="MobiDB-lite"/>
    </source>
</evidence>
<dbReference type="Proteomes" id="UP001417504">
    <property type="component" value="Unassembled WGS sequence"/>
</dbReference>
<accession>A0AAP0NSL5</accession>
<dbReference type="InterPro" id="IPR053288">
    <property type="entry name" value="TGD_Bridge_Protein"/>
</dbReference>
<keyword evidence="3" id="KW-1185">Reference proteome</keyword>
<proteinExistence type="predicted"/>
<comment type="caution">
    <text evidence="2">The sequence shown here is derived from an EMBL/GenBank/DDBJ whole genome shotgun (WGS) entry which is preliminary data.</text>
</comment>
<dbReference type="EMBL" id="JBBNAE010000006">
    <property type="protein sequence ID" value="KAK9116215.1"/>
    <property type="molecule type" value="Genomic_DNA"/>
</dbReference>
<protein>
    <recommendedName>
        <fullName evidence="4">Glycine-rich protein</fullName>
    </recommendedName>
</protein>